<dbReference type="STRING" id="97972.A0A2V1DWW9"/>
<evidence type="ECO:0000313" key="3">
    <source>
        <dbReference type="EMBL" id="PVI02671.1"/>
    </source>
</evidence>
<feature type="transmembrane region" description="Helical" evidence="1">
    <location>
        <begin position="329"/>
        <end position="354"/>
    </location>
</feature>
<keyword evidence="1" id="KW-0812">Transmembrane</keyword>
<keyword evidence="1" id="KW-1133">Transmembrane helix</keyword>
<feature type="transmembrane region" description="Helical" evidence="1">
    <location>
        <begin position="193"/>
        <end position="214"/>
    </location>
</feature>
<dbReference type="OrthoDB" id="72269at2759"/>
<gene>
    <name evidence="3" type="ORF">DM02DRAFT_701187</name>
</gene>
<protein>
    <submittedName>
        <fullName evidence="3">Uncharacterized protein</fullName>
    </submittedName>
</protein>
<evidence type="ECO:0000256" key="1">
    <source>
        <dbReference type="SAM" id="Phobius"/>
    </source>
</evidence>
<reference evidence="3 4" key="1">
    <citation type="journal article" date="2018" name="Sci. Rep.">
        <title>Comparative genomics provides insights into the lifestyle and reveals functional heterogeneity of dark septate endophytic fungi.</title>
        <authorList>
            <person name="Knapp D.G."/>
            <person name="Nemeth J.B."/>
            <person name="Barry K."/>
            <person name="Hainaut M."/>
            <person name="Henrissat B."/>
            <person name="Johnson J."/>
            <person name="Kuo A."/>
            <person name="Lim J.H.P."/>
            <person name="Lipzen A."/>
            <person name="Nolan M."/>
            <person name="Ohm R.A."/>
            <person name="Tamas L."/>
            <person name="Grigoriev I.V."/>
            <person name="Spatafora J.W."/>
            <person name="Nagy L.G."/>
            <person name="Kovacs G.M."/>
        </authorList>
    </citation>
    <scope>NUCLEOTIDE SEQUENCE [LARGE SCALE GENOMIC DNA]</scope>
    <source>
        <strain evidence="3 4">DSE2036</strain>
    </source>
</reference>
<keyword evidence="4" id="KW-1185">Reference proteome</keyword>
<feature type="transmembrane region" description="Helical" evidence="1">
    <location>
        <begin position="235"/>
        <end position="256"/>
    </location>
</feature>
<evidence type="ECO:0000313" key="4">
    <source>
        <dbReference type="Proteomes" id="UP000244855"/>
    </source>
</evidence>
<keyword evidence="2" id="KW-0732">Signal</keyword>
<sequence>MFLRTVFIFLAIAGAVLLHGPFAHFGGANAMSKHAKDGVFSNGKKLYPVYTGYPVIDDLLAMSVVFWDPVLYQERSTILLSRTFSASVQSLGVFAFIESQRRGCKNILLRWAPLNVFAWQMLGAAMFIPLYFMIELEQFVFSANEPRNSDPTVPLSRAKALLPATVITVLHLYRMVYFPPPTLASAQHQAFMAVWDLTPFLCYCVMAAIVTFFSPIAHYRDVPESASSRNADRPWVKGILALFGIFSAAIHIPILWELAVKGESKITHEAIFIPQLHKLGHPDTAASVFDAELRYFLQWDYIVVVIAAAVYITVIWKRINAESSKIQQVVVFLVATIASHIVSFGAVLAVILWMRENFLRNHIAVLERKGKKVAWS</sequence>
<organism evidence="3 4">
    <name type="scientific">Periconia macrospinosa</name>
    <dbReference type="NCBI Taxonomy" id="97972"/>
    <lineage>
        <taxon>Eukaryota</taxon>
        <taxon>Fungi</taxon>
        <taxon>Dikarya</taxon>
        <taxon>Ascomycota</taxon>
        <taxon>Pezizomycotina</taxon>
        <taxon>Dothideomycetes</taxon>
        <taxon>Pleosporomycetidae</taxon>
        <taxon>Pleosporales</taxon>
        <taxon>Massarineae</taxon>
        <taxon>Periconiaceae</taxon>
        <taxon>Periconia</taxon>
    </lineage>
</organism>
<name>A0A2V1DWW9_9PLEO</name>
<proteinExistence type="predicted"/>
<dbReference type="Proteomes" id="UP000244855">
    <property type="component" value="Unassembled WGS sequence"/>
</dbReference>
<evidence type="ECO:0000256" key="2">
    <source>
        <dbReference type="SAM" id="SignalP"/>
    </source>
</evidence>
<feature type="transmembrane region" description="Helical" evidence="1">
    <location>
        <begin position="117"/>
        <end position="134"/>
    </location>
</feature>
<keyword evidence="1" id="KW-0472">Membrane</keyword>
<feature type="transmembrane region" description="Helical" evidence="1">
    <location>
        <begin position="299"/>
        <end position="317"/>
    </location>
</feature>
<dbReference type="EMBL" id="KZ805340">
    <property type="protein sequence ID" value="PVI02671.1"/>
    <property type="molecule type" value="Genomic_DNA"/>
</dbReference>
<feature type="signal peptide" evidence="2">
    <location>
        <begin position="1"/>
        <end position="18"/>
    </location>
</feature>
<dbReference type="AlphaFoldDB" id="A0A2V1DWW9"/>
<accession>A0A2V1DWW9</accession>
<feature type="chain" id="PRO_5015976472" evidence="2">
    <location>
        <begin position="19"/>
        <end position="376"/>
    </location>
</feature>